<dbReference type="Pfam" id="PF13635">
    <property type="entry name" value="DUF4143"/>
    <property type="match status" value="1"/>
</dbReference>
<dbReference type="PANTHER" id="PTHR43566:SF2">
    <property type="entry name" value="DUF4143 DOMAIN-CONTAINING PROTEIN"/>
    <property type="match status" value="1"/>
</dbReference>
<dbReference type="InterPro" id="IPR025420">
    <property type="entry name" value="DUF4143"/>
</dbReference>
<feature type="domain" description="AAA+ ATPase" evidence="1">
    <location>
        <begin position="21"/>
        <end position="175"/>
    </location>
</feature>
<evidence type="ECO:0000313" key="2">
    <source>
        <dbReference type="EMBL" id="SEU41603.1"/>
    </source>
</evidence>
<reference evidence="2 3" key="1">
    <citation type="submission" date="2016-10" db="EMBL/GenBank/DDBJ databases">
        <authorList>
            <person name="de Groot N.N."/>
        </authorList>
    </citation>
    <scope>NUCLEOTIDE SEQUENCE [LARGE SCALE GENOMIC DNA]</scope>
    <source>
        <strain evidence="2 3">CGMCC 4.5598</strain>
    </source>
</reference>
<keyword evidence="3" id="KW-1185">Reference proteome</keyword>
<proteinExistence type="predicted"/>
<organism evidence="2 3">
    <name type="scientific">Nonomuraea wenchangensis</name>
    <dbReference type="NCBI Taxonomy" id="568860"/>
    <lineage>
        <taxon>Bacteria</taxon>
        <taxon>Bacillati</taxon>
        <taxon>Actinomycetota</taxon>
        <taxon>Actinomycetes</taxon>
        <taxon>Streptosporangiales</taxon>
        <taxon>Streptosporangiaceae</taxon>
        <taxon>Nonomuraea</taxon>
    </lineage>
</organism>
<gene>
    <name evidence="2" type="ORF">SAMN05421811_11985</name>
</gene>
<dbReference type="InterPro" id="IPR027417">
    <property type="entry name" value="P-loop_NTPase"/>
</dbReference>
<evidence type="ECO:0000313" key="3">
    <source>
        <dbReference type="Proteomes" id="UP000199361"/>
    </source>
</evidence>
<sequence length="419" mass="46450">MTYTSLYPRHTQAMALEALADTRVVVLNGARQTGKSTLAALIAEHVADARQLYLDDPATLSAAEEDPVTFVRHDGLLLIDEIQRAPALLLPIKHEVDRDPRPGRYLLTGSARLLGLRDLPDALPGRTETIELWPLSQGEIDDAPDGFVDWVFTHEPDAAMRSSSLRKKDYVERALRGGYPEAVRRDAGRRRNRFFDSYITDLITRDVRQISDIERPAEMRRLLSVVAARMGGLAVIQSIAGDVGLPRVTLARYLDLLELVFVIKRIPAWSSNLTRRAVSTPKLILTDSGLGGRLIGMSSERARDVTAPVGPLLENFVTGEVARQLTWADEPVQLFHYRDRDQVEVDIVLEHASGEVVGIEVKAAETVRGDDFRGLRHLADRLGARFRAGFVLYAGEQALAFGEKLRALPIAALWTLGDV</sequence>
<name>A0A1I0LLG9_9ACTN</name>
<dbReference type="EMBL" id="FOHX01000019">
    <property type="protein sequence ID" value="SEU41603.1"/>
    <property type="molecule type" value="Genomic_DNA"/>
</dbReference>
<dbReference type="SMART" id="SM00382">
    <property type="entry name" value="AAA"/>
    <property type="match status" value="1"/>
</dbReference>
<dbReference type="AlphaFoldDB" id="A0A1I0LLG9"/>
<dbReference type="PANTHER" id="PTHR43566">
    <property type="entry name" value="CONSERVED PROTEIN"/>
    <property type="match status" value="1"/>
</dbReference>
<dbReference type="SUPFAM" id="SSF52540">
    <property type="entry name" value="P-loop containing nucleoside triphosphate hydrolases"/>
    <property type="match status" value="1"/>
</dbReference>
<dbReference type="STRING" id="568860.SAMN05421811_11985"/>
<evidence type="ECO:0000259" key="1">
    <source>
        <dbReference type="SMART" id="SM00382"/>
    </source>
</evidence>
<dbReference type="InterPro" id="IPR041682">
    <property type="entry name" value="AAA_14"/>
</dbReference>
<accession>A0A1I0LLG9</accession>
<dbReference type="Proteomes" id="UP000199361">
    <property type="component" value="Unassembled WGS sequence"/>
</dbReference>
<protein>
    <recommendedName>
        <fullName evidence="1">AAA+ ATPase domain-containing protein</fullName>
    </recommendedName>
</protein>
<dbReference type="Pfam" id="PF13173">
    <property type="entry name" value="AAA_14"/>
    <property type="match status" value="1"/>
</dbReference>
<dbReference type="InterPro" id="IPR003593">
    <property type="entry name" value="AAA+_ATPase"/>
</dbReference>